<dbReference type="Gene3D" id="3.40.50.150">
    <property type="entry name" value="Vaccinia Virus protein VP39"/>
    <property type="match status" value="1"/>
</dbReference>
<comment type="similarity">
    <text evidence="1 6">Belongs to the methyltransferase superfamily.</text>
</comment>
<evidence type="ECO:0000256" key="2">
    <source>
        <dbReference type="ARBA" id="ARBA00022603"/>
    </source>
</evidence>
<dbReference type="GO" id="GO:0008173">
    <property type="term" value="F:RNA methyltransferase activity"/>
    <property type="evidence" value="ECO:0007669"/>
    <property type="project" value="UniProtKB-UniRule"/>
</dbReference>
<dbReference type="EC" id="2.1.1.-" evidence="6"/>
<dbReference type="Pfam" id="PF06859">
    <property type="entry name" value="Bin3"/>
    <property type="match status" value="1"/>
</dbReference>
<dbReference type="SUPFAM" id="SSF53335">
    <property type="entry name" value="S-adenosyl-L-methionine-dependent methyltransferases"/>
    <property type="match status" value="1"/>
</dbReference>
<dbReference type="GO" id="GO:0040031">
    <property type="term" value="P:snRNA modification"/>
    <property type="evidence" value="ECO:0007669"/>
    <property type="project" value="TreeGrafter"/>
</dbReference>
<dbReference type="PROSITE" id="PS51515">
    <property type="entry name" value="BIN3_SAM"/>
    <property type="match status" value="1"/>
</dbReference>
<organism evidence="8 9">
    <name type="scientific">Zingiber officinale</name>
    <name type="common">Ginger</name>
    <name type="synonym">Amomum zingiber</name>
    <dbReference type="NCBI Taxonomy" id="94328"/>
    <lineage>
        <taxon>Eukaryota</taxon>
        <taxon>Viridiplantae</taxon>
        <taxon>Streptophyta</taxon>
        <taxon>Embryophyta</taxon>
        <taxon>Tracheophyta</taxon>
        <taxon>Spermatophyta</taxon>
        <taxon>Magnoliopsida</taxon>
        <taxon>Liliopsida</taxon>
        <taxon>Zingiberales</taxon>
        <taxon>Zingiberaceae</taxon>
        <taxon>Zingiber</taxon>
    </lineage>
</organism>
<keyword evidence="4 5" id="KW-0949">S-adenosyl-L-methionine</keyword>
<dbReference type="Proteomes" id="UP000734854">
    <property type="component" value="Unassembled WGS sequence"/>
</dbReference>
<protein>
    <recommendedName>
        <fullName evidence="6">RNA methyltransferase</fullName>
        <ecNumber evidence="6">2.1.1.-</ecNumber>
    </recommendedName>
</protein>
<dbReference type="InterPro" id="IPR010675">
    <property type="entry name" value="Bin3_C"/>
</dbReference>
<dbReference type="InterPro" id="IPR024160">
    <property type="entry name" value="BIN3_SAM-bd_dom"/>
</dbReference>
<accession>A0A8J5I616</accession>
<comment type="caution">
    <text evidence="8">The sequence shown here is derived from an EMBL/GenBank/DDBJ whole genome shotgun (WGS) entry which is preliminary data.</text>
</comment>
<name>A0A8J5I616_ZINOF</name>
<feature type="domain" description="Bin3-type SAM" evidence="7">
    <location>
        <begin position="82"/>
        <end position="318"/>
    </location>
</feature>
<gene>
    <name evidence="8" type="ORF">ZIOFF_008237</name>
</gene>
<keyword evidence="2 6" id="KW-0489">Methyltransferase</keyword>
<evidence type="ECO:0000313" key="8">
    <source>
        <dbReference type="EMBL" id="KAG6534351.1"/>
    </source>
</evidence>
<evidence type="ECO:0000256" key="1">
    <source>
        <dbReference type="ARBA" id="ARBA00008361"/>
    </source>
</evidence>
<dbReference type="CDD" id="cd02440">
    <property type="entry name" value="AdoMet_MTases"/>
    <property type="match status" value="1"/>
</dbReference>
<keyword evidence="3 6" id="KW-0808">Transferase</keyword>
<dbReference type="GO" id="GO:0017069">
    <property type="term" value="F:snRNA binding"/>
    <property type="evidence" value="ECO:0007669"/>
    <property type="project" value="TreeGrafter"/>
</dbReference>
<dbReference type="PANTHER" id="PTHR12315">
    <property type="entry name" value="BICOID-INTERACTING PROTEIN RELATED"/>
    <property type="match status" value="1"/>
</dbReference>
<sequence length="318" mass="36574">MVVHWCIGEQSRSYKGNGTVLLNRMRHSTLRANNSFACECRAWFRFSVWDCYVWVYAWNEICHGPWHDDSCYKLIDHNAKEDPRLILFKREWFEGKDCLDIGCNEGLITISIAKKFFCQSILGVDIDAGLVETAYWNLRRLARTTNGHNKSKDASRTQDSIYVDHLISDDPSNVKSSDFGSHLPVEELFKRVSFRRENFVESLQGCTEKYDTILCLSVTKWVHLNWGDDGLITLFAKIWRLLRQGGMLILEAQPWSSYKRNRGVSQTAKSNFNSICLRPEGFREILLDKIGFKSADIITDSLSGAAVGFDRPVVMFCK</sequence>
<proteinExistence type="inferred from homology"/>
<reference evidence="8 9" key="1">
    <citation type="submission" date="2020-08" db="EMBL/GenBank/DDBJ databases">
        <title>Plant Genome Project.</title>
        <authorList>
            <person name="Zhang R.-G."/>
        </authorList>
    </citation>
    <scope>NUCLEOTIDE SEQUENCE [LARGE SCALE GENOMIC DNA]</scope>
    <source>
        <tissue evidence="8">Rhizome</tissue>
    </source>
</reference>
<evidence type="ECO:0000256" key="3">
    <source>
        <dbReference type="ARBA" id="ARBA00022679"/>
    </source>
</evidence>
<dbReference type="GO" id="GO:0008171">
    <property type="term" value="F:O-methyltransferase activity"/>
    <property type="evidence" value="ECO:0007669"/>
    <property type="project" value="UniProtKB-UniRule"/>
</dbReference>
<dbReference type="AlphaFoldDB" id="A0A8J5I616"/>
<evidence type="ECO:0000259" key="7">
    <source>
        <dbReference type="PROSITE" id="PS51515"/>
    </source>
</evidence>
<keyword evidence="9" id="KW-1185">Reference proteome</keyword>
<dbReference type="InterPro" id="IPR029063">
    <property type="entry name" value="SAM-dependent_MTases_sf"/>
</dbReference>
<dbReference type="EMBL" id="JACMSC010000002">
    <property type="protein sequence ID" value="KAG6534351.1"/>
    <property type="molecule type" value="Genomic_DNA"/>
</dbReference>
<evidence type="ECO:0000256" key="4">
    <source>
        <dbReference type="ARBA" id="ARBA00022691"/>
    </source>
</evidence>
<dbReference type="InterPro" id="IPR039772">
    <property type="entry name" value="Bin3-like"/>
</dbReference>
<evidence type="ECO:0000256" key="5">
    <source>
        <dbReference type="PROSITE-ProRule" id="PRU00848"/>
    </source>
</evidence>
<dbReference type="PANTHER" id="PTHR12315:SF0">
    <property type="entry name" value="7SK SNRNA METHYLPHOSPHATE CAPPING ENZYME"/>
    <property type="match status" value="1"/>
</dbReference>
<evidence type="ECO:0000313" key="9">
    <source>
        <dbReference type="Proteomes" id="UP000734854"/>
    </source>
</evidence>
<evidence type="ECO:0000256" key="6">
    <source>
        <dbReference type="RuleBase" id="RU367087"/>
    </source>
</evidence>
<dbReference type="GO" id="GO:0032259">
    <property type="term" value="P:methylation"/>
    <property type="evidence" value="ECO:0007669"/>
    <property type="project" value="UniProtKB-KW"/>
</dbReference>